<dbReference type="PROSITE" id="PS50902">
    <property type="entry name" value="FLAVODOXIN_LIKE"/>
    <property type="match status" value="1"/>
</dbReference>
<comment type="cofactor">
    <cofactor evidence="1 8">
        <name>FMN</name>
        <dbReference type="ChEBI" id="CHEBI:58210"/>
    </cofactor>
</comment>
<dbReference type="NCBIfam" id="NF005246">
    <property type="entry name" value="PRK06756.1"/>
    <property type="match status" value="1"/>
</dbReference>
<dbReference type="NCBIfam" id="TIGR01753">
    <property type="entry name" value="flav_short"/>
    <property type="match status" value="1"/>
</dbReference>
<evidence type="ECO:0000256" key="5">
    <source>
        <dbReference type="ARBA" id="ARBA00022630"/>
    </source>
</evidence>
<dbReference type="EMBL" id="QYTW02000008">
    <property type="protein sequence ID" value="RST59822.1"/>
    <property type="molecule type" value="Genomic_DNA"/>
</dbReference>
<dbReference type="InterPro" id="IPR008254">
    <property type="entry name" value="Flavodoxin/NO_synth"/>
</dbReference>
<dbReference type="InterPro" id="IPR010087">
    <property type="entry name" value="Flav_short"/>
</dbReference>
<dbReference type="PANTHER" id="PTHR42809">
    <property type="entry name" value="FLAVODOXIN 2"/>
    <property type="match status" value="1"/>
</dbReference>
<dbReference type="AlphaFoldDB" id="A0A429X8V7"/>
<dbReference type="InterPro" id="IPR029039">
    <property type="entry name" value="Flavoprotein-like_sf"/>
</dbReference>
<dbReference type="SUPFAM" id="SSF52218">
    <property type="entry name" value="Flavoproteins"/>
    <property type="match status" value="1"/>
</dbReference>
<dbReference type="InterPro" id="IPR050619">
    <property type="entry name" value="Flavodoxin"/>
</dbReference>
<dbReference type="GO" id="GO:0016651">
    <property type="term" value="F:oxidoreductase activity, acting on NAD(P)H"/>
    <property type="evidence" value="ECO:0007669"/>
    <property type="project" value="UniProtKB-ARBA"/>
</dbReference>
<evidence type="ECO:0000256" key="2">
    <source>
        <dbReference type="ARBA" id="ARBA00003297"/>
    </source>
</evidence>
<dbReference type="Gene3D" id="3.40.50.360">
    <property type="match status" value="1"/>
</dbReference>
<proteinExistence type="inferred from homology"/>
<keyword evidence="4 8" id="KW-0813">Transport</keyword>
<keyword evidence="7 8" id="KW-0249">Electron transport</keyword>
<comment type="similarity">
    <text evidence="3 8">Belongs to the flavodoxin family.</text>
</comment>
<evidence type="ECO:0000313" key="11">
    <source>
        <dbReference type="Proteomes" id="UP000287296"/>
    </source>
</evidence>
<dbReference type="RefSeq" id="WP_120115848.1">
    <property type="nucleotide sequence ID" value="NZ_QYTW02000008.1"/>
</dbReference>
<keyword evidence="5 8" id="KW-0285">Flavoprotein</keyword>
<dbReference type="OrthoDB" id="9790745at2"/>
<evidence type="ECO:0000256" key="7">
    <source>
        <dbReference type="ARBA" id="ARBA00022982"/>
    </source>
</evidence>
<dbReference type="InterPro" id="IPR001226">
    <property type="entry name" value="Flavodoxin_CS"/>
</dbReference>
<organism evidence="10 11">
    <name type="scientific">Siminovitchia terrae</name>
    <name type="common">Bacillus terrae</name>
    <dbReference type="NCBI Taxonomy" id="1914933"/>
    <lineage>
        <taxon>Bacteria</taxon>
        <taxon>Bacillati</taxon>
        <taxon>Bacillota</taxon>
        <taxon>Bacilli</taxon>
        <taxon>Bacillales</taxon>
        <taxon>Bacillaceae</taxon>
        <taxon>Siminovitchia</taxon>
    </lineage>
</organism>
<gene>
    <name evidence="10" type="ORF">D5F11_010465</name>
</gene>
<dbReference type="Proteomes" id="UP000287296">
    <property type="component" value="Unassembled WGS sequence"/>
</dbReference>
<keyword evidence="6 8" id="KW-0288">FMN</keyword>
<dbReference type="PROSITE" id="PS00201">
    <property type="entry name" value="FLAVODOXIN"/>
    <property type="match status" value="1"/>
</dbReference>
<evidence type="ECO:0000256" key="1">
    <source>
        <dbReference type="ARBA" id="ARBA00001917"/>
    </source>
</evidence>
<comment type="function">
    <text evidence="2 8">Low-potential electron donor to a number of redox enzymes.</text>
</comment>
<reference evidence="10 11" key="1">
    <citation type="submission" date="2018-12" db="EMBL/GenBank/DDBJ databases">
        <authorList>
            <person name="Sun L."/>
            <person name="Chen Z."/>
        </authorList>
    </citation>
    <scope>NUCLEOTIDE SEQUENCE [LARGE SCALE GENOMIC DNA]</scope>
    <source>
        <strain evidence="10 11">LMG 29736</strain>
    </source>
</reference>
<evidence type="ECO:0000256" key="3">
    <source>
        <dbReference type="ARBA" id="ARBA00005267"/>
    </source>
</evidence>
<dbReference type="PANTHER" id="PTHR42809:SF1">
    <property type="entry name" value="FLAVODOXIN 1"/>
    <property type="match status" value="1"/>
</dbReference>
<sequence length="154" mass="17061">MSKIILIFTSMSGNTEMMAEAIAEGIREVEGKLDIINIMDGLEATDLENYDGILLGTYTWADGELPDEFLDFYEEMDNVHLTGKKAAVFGSCNSAFPQYGAAVDILIEKLEVRGAQVYSEGLKVELTPDQEDIEVCRELGKNFVAFLNKYICVA</sequence>
<dbReference type="GO" id="GO:0009055">
    <property type="term" value="F:electron transfer activity"/>
    <property type="evidence" value="ECO:0007669"/>
    <property type="project" value="UniProtKB-UniRule"/>
</dbReference>
<feature type="domain" description="Flavodoxin-like" evidence="9">
    <location>
        <begin position="4"/>
        <end position="144"/>
    </location>
</feature>
<comment type="caution">
    <text evidence="10">The sequence shown here is derived from an EMBL/GenBank/DDBJ whole genome shotgun (WGS) entry which is preliminary data.</text>
</comment>
<evidence type="ECO:0000256" key="6">
    <source>
        <dbReference type="ARBA" id="ARBA00022643"/>
    </source>
</evidence>
<evidence type="ECO:0000313" key="10">
    <source>
        <dbReference type="EMBL" id="RST59822.1"/>
    </source>
</evidence>
<evidence type="ECO:0000256" key="8">
    <source>
        <dbReference type="RuleBase" id="RU367037"/>
    </source>
</evidence>
<accession>A0A429X8V7</accession>
<evidence type="ECO:0000259" key="9">
    <source>
        <dbReference type="PROSITE" id="PS50902"/>
    </source>
</evidence>
<dbReference type="GO" id="GO:0010181">
    <property type="term" value="F:FMN binding"/>
    <property type="evidence" value="ECO:0007669"/>
    <property type="project" value="UniProtKB-UniRule"/>
</dbReference>
<dbReference type="Pfam" id="PF00258">
    <property type="entry name" value="Flavodoxin_1"/>
    <property type="match status" value="1"/>
</dbReference>
<protein>
    <recommendedName>
        <fullName evidence="8">Flavodoxin</fullName>
    </recommendedName>
</protein>
<evidence type="ECO:0000256" key="4">
    <source>
        <dbReference type="ARBA" id="ARBA00022448"/>
    </source>
</evidence>
<name>A0A429X8V7_SIMTE</name>
<dbReference type="NCBIfam" id="NF005216">
    <property type="entry name" value="PRK06703.1"/>
    <property type="match status" value="1"/>
</dbReference>